<reference evidence="2" key="1">
    <citation type="journal article" date="2020" name="mSystems">
        <title>Genome- and Community-Level Interaction Insights into Carbon Utilization and Element Cycling Functions of Hydrothermarchaeota in Hydrothermal Sediment.</title>
        <authorList>
            <person name="Zhou Z."/>
            <person name="Liu Y."/>
            <person name="Xu W."/>
            <person name="Pan J."/>
            <person name="Luo Z.H."/>
            <person name="Li M."/>
        </authorList>
    </citation>
    <scope>NUCLEOTIDE SEQUENCE [LARGE SCALE GENOMIC DNA]</scope>
    <source>
        <strain evidence="2">HyVt-489</strain>
    </source>
</reference>
<proteinExistence type="predicted"/>
<sequence length="195" mass="21437">MKKYLKKINLEITPLVAYGLVALMAIIFWLGLVTMKDSVQGVKARAQDSRQRLADLTQIKATNVWEERLAVAQKLNAQTQSSIWSGATYGVIAARAEQGLATIAQQLNIEKPLISVTPDADSIDGVDFLGYNFRGMVEDGEGFVKTLQAFTDSPQRLIIHELAIPFHDNRPSLLIVSGRFPIKITQPSSPDGGEQ</sequence>
<keyword evidence="1" id="KW-0812">Transmembrane</keyword>
<dbReference type="EMBL" id="DRMN01000340">
    <property type="protein sequence ID" value="HFB55299.1"/>
    <property type="molecule type" value="Genomic_DNA"/>
</dbReference>
<feature type="transmembrane region" description="Helical" evidence="1">
    <location>
        <begin position="12"/>
        <end position="32"/>
    </location>
</feature>
<accession>A0A7C3C245</accession>
<evidence type="ECO:0000313" key="2">
    <source>
        <dbReference type="EMBL" id="HFB55299.1"/>
    </source>
</evidence>
<keyword evidence="1" id="KW-1133">Transmembrane helix</keyword>
<dbReference type="Proteomes" id="UP000886042">
    <property type="component" value="Unassembled WGS sequence"/>
</dbReference>
<name>A0A7C3C245_9PROT</name>
<protein>
    <submittedName>
        <fullName evidence="2">Uncharacterized protein</fullName>
    </submittedName>
</protein>
<dbReference type="AlphaFoldDB" id="A0A7C3C245"/>
<gene>
    <name evidence="2" type="ORF">ENJ46_05190</name>
</gene>
<keyword evidence="1" id="KW-0472">Membrane</keyword>
<comment type="caution">
    <text evidence="2">The sequence shown here is derived from an EMBL/GenBank/DDBJ whole genome shotgun (WGS) entry which is preliminary data.</text>
</comment>
<evidence type="ECO:0000256" key="1">
    <source>
        <dbReference type="SAM" id="Phobius"/>
    </source>
</evidence>
<organism evidence="2">
    <name type="scientific">Hellea balneolensis</name>
    <dbReference type="NCBI Taxonomy" id="287478"/>
    <lineage>
        <taxon>Bacteria</taxon>
        <taxon>Pseudomonadati</taxon>
        <taxon>Pseudomonadota</taxon>
        <taxon>Alphaproteobacteria</taxon>
        <taxon>Maricaulales</taxon>
        <taxon>Robiginitomaculaceae</taxon>
        <taxon>Hellea</taxon>
    </lineage>
</organism>